<feature type="transmembrane region" description="Helical" evidence="2">
    <location>
        <begin position="200"/>
        <end position="219"/>
    </location>
</feature>
<dbReference type="HOGENOM" id="CLU_041000_2_0_5"/>
<dbReference type="STRING" id="217511.GCA_001463845_00742"/>
<dbReference type="PANTHER" id="PTHR38592:SF3">
    <property type="entry name" value="BLL4819 PROTEIN"/>
    <property type="match status" value="1"/>
</dbReference>
<protein>
    <submittedName>
        <fullName evidence="3">Bacterial general secretion pathway protein H</fullName>
    </submittedName>
</protein>
<evidence type="ECO:0000313" key="3">
    <source>
        <dbReference type="EMBL" id="EAU43150.1"/>
    </source>
</evidence>
<dbReference type="Proteomes" id="UP000004310">
    <property type="component" value="Unassembled WGS sequence"/>
</dbReference>
<accession>Q0G5B4</accession>
<feature type="transmembrane region" description="Helical" evidence="2">
    <location>
        <begin position="172"/>
        <end position="194"/>
    </location>
</feature>
<feature type="transmembrane region" description="Helical" evidence="2">
    <location>
        <begin position="340"/>
        <end position="361"/>
    </location>
</feature>
<sequence length="406" mass="45144">MTIVAPKPVTARDNRIDFWRGVALIMIFVNHVPGTFWESYTSRNFGFSDAAELFVFLAGFAAAFAYGRPFLAGQRLFATVKAFRRAGTLFLVQMTLTVLTIGLFAWATLAFGEGEMMHRMNLAALLDEPLEAYFGLASFGHQFGYVNILPLYIVLLLMVPLHLWLASISRELMLGSAIALWASSWLFYLNIPAFPNPGGWFFNPIAWQLIFAAGLYGGLRKADGKPSVPYRPWLLGLALAYLLFAFVTTRYGLWFLIYGLDPLPPAIASLDKTFAAVPRVLHVLALAYVFANAVSHSPFAKISRENIVAAMGRHSLPIFAFGTMLSLVCQVIKFGREQDFVFDTGLLLVGLALQFALVQWLEWWGTYQKTMAKSREAKVAPSIASRTDGLQPQTVQASYPKKVATR</sequence>
<organism evidence="3 4">
    <name type="scientific">Fulvimarina pelagi HTCC2506</name>
    <dbReference type="NCBI Taxonomy" id="314231"/>
    <lineage>
        <taxon>Bacteria</taxon>
        <taxon>Pseudomonadati</taxon>
        <taxon>Pseudomonadota</taxon>
        <taxon>Alphaproteobacteria</taxon>
        <taxon>Hyphomicrobiales</taxon>
        <taxon>Aurantimonadaceae</taxon>
        <taxon>Fulvimarina</taxon>
    </lineage>
</organism>
<keyword evidence="2" id="KW-0472">Membrane</keyword>
<feature type="transmembrane region" description="Helical" evidence="2">
    <location>
        <begin position="231"/>
        <end position="256"/>
    </location>
</feature>
<feature type="transmembrane region" description="Helical" evidence="2">
    <location>
        <begin position="21"/>
        <end position="40"/>
    </location>
</feature>
<reference evidence="3 4" key="1">
    <citation type="journal article" date="2010" name="J. Bacteriol.">
        <title>Genome sequence of Fulvimarina pelagi HTCC2506T, a Mn(II)-oxidizing alphaproteobacterium possessing an aerobic anoxygenic photosynthetic gene cluster and Xanthorhodopsin.</title>
        <authorList>
            <person name="Kang I."/>
            <person name="Oh H.M."/>
            <person name="Lim S.I."/>
            <person name="Ferriera S."/>
            <person name="Giovannoni S.J."/>
            <person name="Cho J.C."/>
        </authorList>
    </citation>
    <scope>NUCLEOTIDE SEQUENCE [LARGE SCALE GENOMIC DNA]</scope>
    <source>
        <strain evidence="3 4">HTCC2506</strain>
    </source>
</reference>
<dbReference type="AlphaFoldDB" id="Q0G5B4"/>
<feature type="compositionally biased region" description="Polar residues" evidence="1">
    <location>
        <begin position="384"/>
        <end position="397"/>
    </location>
</feature>
<name>Q0G5B4_9HYPH</name>
<feature type="transmembrane region" description="Helical" evidence="2">
    <location>
        <begin position="143"/>
        <end position="165"/>
    </location>
</feature>
<evidence type="ECO:0000313" key="4">
    <source>
        <dbReference type="Proteomes" id="UP000004310"/>
    </source>
</evidence>
<evidence type="ECO:0000256" key="2">
    <source>
        <dbReference type="SAM" id="Phobius"/>
    </source>
</evidence>
<comment type="caution">
    <text evidence="3">The sequence shown here is derived from an EMBL/GenBank/DDBJ whole genome shotgun (WGS) entry which is preliminary data.</text>
</comment>
<proteinExistence type="predicted"/>
<gene>
    <name evidence="3" type="ORF">FP2506_09911</name>
</gene>
<dbReference type="RefSeq" id="WP_007067124.1">
    <property type="nucleotide sequence ID" value="NZ_DS022272.1"/>
</dbReference>
<feature type="transmembrane region" description="Helical" evidence="2">
    <location>
        <begin position="276"/>
        <end position="295"/>
    </location>
</feature>
<keyword evidence="4" id="KW-1185">Reference proteome</keyword>
<evidence type="ECO:0000256" key="1">
    <source>
        <dbReference type="SAM" id="MobiDB-lite"/>
    </source>
</evidence>
<feature type="transmembrane region" description="Helical" evidence="2">
    <location>
        <begin position="46"/>
        <end position="67"/>
    </location>
</feature>
<keyword evidence="2" id="KW-0812">Transmembrane</keyword>
<feature type="transmembrane region" description="Helical" evidence="2">
    <location>
        <begin position="316"/>
        <end position="334"/>
    </location>
</feature>
<keyword evidence="2" id="KW-1133">Transmembrane helix</keyword>
<dbReference type="PANTHER" id="PTHR38592">
    <property type="entry name" value="BLL4819 PROTEIN"/>
    <property type="match status" value="1"/>
</dbReference>
<dbReference type="EMBL" id="AATP01000001">
    <property type="protein sequence ID" value="EAU43150.1"/>
    <property type="molecule type" value="Genomic_DNA"/>
</dbReference>
<dbReference type="PIRSF" id="PIRSF028704">
    <property type="entry name" value="UPC028704"/>
    <property type="match status" value="1"/>
</dbReference>
<feature type="transmembrane region" description="Helical" evidence="2">
    <location>
        <begin position="88"/>
        <end position="111"/>
    </location>
</feature>
<feature type="region of interest" description="Disordered" evidence="1">
    <location>
        <begin position="382"/>
        <end position="406"/>
    </location>
</feature>
<dbReference type="Pfam" id="PF10129">
    <property type="entry name" value="OpgC_C"/>
    <property type="match status" value="1"/>
</dbReference>
<dbReference type="InterPro" id="IPR014550">
    <property type="entry name" value="UCP028704_OpgC"/>
</dbReference>
<dbReference type="eggNOG" id="COG4645">
    <property type="taxonomic scope" value="Bacteria"/>
</dbReference>